<name>A0A6N4VC82_9MYCO</name>
<sequence length="229" mass="22742">MLSAVALVPSAPVMIAELAGAAATETADLRVAAVSAARGLPPRWVGVGVASEDAVVSPDAVGTFAGYGVDLPVALSAAALGGQPARLPLCVLVAAWLRGTANPAASAEMHTYRGDHPAEAAVALGRRLRADLDAFDEPTGVLVVADGANTLTPAAPGGYDPDALAGQHALDDALAGGAASALVGLSESAVGRVAYQVLAGLVAPAPRSADELYRGAPYGVGYFVGRWTP</sequence>
<evidence type="ECO:0000313" key="3">
    <source>
        <dbReference type="Proteomes" id="UP000466785"/>
    </source>
</evidence>
<dbReference type="KEGG" id="mpof:MPOR_27360"/>
<dbReference type="RefSeq" id="WP_179967604.1">
    <property type="nucleotide sequence ID" value="NZ_AP022570.1"/>
</dbReference>
<reference evidence="2 3" key="1">
    <citation type="journal article" date="2019" name="Emerg. Microbes Infect.">
        <title>Comprehensive subspecies identification of 175 nontuberculous mycobacteria species based on 7547 genomic profiles.</title>
        <authorList>
            <person name="Matsumoto Y."/>
            <person name="Kinjo T."/>
            <person name="Motooka D."/>
            <person name="Nabeya D."/>
            <person name="Jung N."/>
            <person name="Uechi K."/>
            <person name="Horii T."/>
            <person name="Iida T."/>
            <person name="Fujita J."/>
            <person name="Nakamura S."/>
        </authorList>
    </citation>
    <scope>NUCLEOTIDE SEQUENCE [LARGE SCALE GENOMIC DNA]</scope>
    <source>
        <strain evidence="2 3">JCM 12603</strain>
    </source>
</reference>
<dbReference type="EMBL" id="AP022570">
    <property type="protein sequence ID" value="BBX51710.1"/>
    <property type="molecule type" value="Genomic_DNA"/>
</dbReference>
<keyword evidence="3" id="KW-1185">Reference proteome</keyword>
<protein>
    <submittedName>
        <fullName evidence="2">Uncharacterized protein</fullName>
    </submittedName>
</protein>
<keyword evidence="1" id="KW-0732">Signal</keyword>
<organism evidence="2 3">
    <name type="scientific">Mycolicibacterium poriferae</name>
    <dbReference type="NCBI Taxonomy" id="39694"/>
    <lineage>
        <taxon>Bacteria</taxon>
        <taxon>Bacillati</taxon>
        <taxon>Actinomycetota</taxon>
        <taxon>Actinomycetes</taxon>
        <taxon>Mycobacteriales</taxon>
        <taxon>Mycobacteriaceae</taxon>
        <taxon>Mycolicibacterium</taxon>
    </lineage>
</organism>
<dbReference type="AlphaFoldDB" id="A0A6N4VC82"/>
<evidence type="ECO:0000313" key="2">
    <source>
        <dbReference type="EMBL" id="BBX51710.1"/>
    </source>
</evidence>
<proteinExistence type="predicted"/>
<feature type="chain" id="PRO_5026657790" evidence="1">
    <location>
        <begin position="22"/>
        <end position="229"/>
    </location>
</feature>
<feature type="signal peptide" evidence="1">
    <location>
        <begin position="1"/>
        <end position="21"/>
    </location>
</feature>
<dbReference type="Gene3D" id="3.40.830.10">
    <property type="entry name" value="LigB-like"/>
    <property type="match status" value="1"/>
</dbReference>
<evidence type="ECO:0000256" key="1">
    <source>
        <dbReference type="SAM" id="SignalP"/>
    </source>
</evidence>
<dbReference type="Proteomes" id="UP000466785">
    <property type="component" value="Chromosome"/>
</dbReference>
<gene>
    <name evidence="2" type="ORF">MPOR_27360</name>
</gene>
<accession>A0A6N4VC82</accession>